<dbReference type="RefSeq" id="WP_153236207.1">
    <property type="nucleotide sequence ID" value="NZ_WINI01000010.1"/>
</dbReference>
<organism evidence="1 2">
    <name type="scientific">Glaciimonas soli</name>
    <dbReference type="NCBI Taxonomy" id="2590999"/>
    <lineage>
        <taxon>Bacteria</taxon>
        <taxon>Pseudomonadati</taxon>
        <taxon>Pseudomonadota</taxon>
        <taxon>Betaproteobacteria</taxon>
        <taxon>Burkholderiales</taxon>
        <taxon>Oxalobacteraceae</taxon>
        <taxon>Glaciimonas</taxon>
    </lineage>
</organism>
<dbReference type="AlphaFoldDB" id="A0A843YSM7"/>
<evidence type="ECO:0000313" key="1">
    <source>
        <dbReference type="EMBL" id="MQR02575.1"/>
    </source>
</evidence>
<accession>A0A843YSM7</accession>
<proteinExistence type="predicted"/>
<keyword evidence="2" id="KW-1185">Reference proteome</keyword>
<name>A0A843YSM7_9BURK</name>
<protein>
    <submittedName>
        <fullName evidence="1">Uncharacterized protein</fullName>
    </submittedName>
</protein>
<dbReference type="OrthoDB" id="5666689at2"/>
<dbReference type="Proteomes" id="UP000451565">
    <property type="component" value="Unassembled WGS sequence"/>
</dbReference>
<reference evidence="1 2" key="1">
    <citation type="submission" date="2019-10" db="EMBL/GenBank/DDBJ databases">
        <title>Glaciimonas soli sp. nov., a psychrophilic bacterium isolated from the forest soil of a high elevation mountain in Taiwan.</title>
        <authorList>
            <person name="Wang L.-T."/>
            <person name="Shieh W.Y."/>
        </authorList>
    </citation>
    <scope>NUCLEOTIDE SEQUENCE [LARGE SCALE GENOMIC DNA]</scope>
    <source>
        <strain evidence="1 2">GS1</strain>
    </source>
</reference>
<evidence type="ECO:0000313" key="2">
    <source>
        <dbReference type="Proteomes" id="UP000451565"/>
    </source>
</evidence>
<sequence length="211" mass="22207">MAGANSANISEMAAEANSANAQIVKNSQLIGDQPYAAPINTTGGFETHGITTSQVPISIQNQLESDLQARGASNPQEALKGIVESGSTVPVPIQANVDTTLYKLVSTTSDYSTPSSSTAYWVDQTQLNLIQAHPELANEVLGLPANNQAASFNVFEIQPKPNTTPTIYQSQIATTTDANGATNVGNATQTIVPNRNLWTTPQPTGITIQVK</sequence>
<comment type="caution">
    <text evidence="1">The sequence shown here is derived from an EMBL/GenBank/DDBJ whole genome shotgun (WGS) entry which is preliminary data.</text>
</comment>
<gene>
    <name evidence="1" type="ORF">GEV47_18010</name>
</gene>
<dbReference type="EMBL" id="WINI01000010">
    <property type="protein sequence ID" value="MQR02575.1"/>
    <property type="molecule type" value="Genomic_DNA"/>
</dbReference>